<dbReference type="Gene3D" id="2.40.10.220">
    <property type="entry name" value="predicted glycosyltransferase like domains"/>
    <property type="match status" value="1"/>
</dbReference>
<dbReference type="RefSeq" id="WP_069313097.1">
    <property type="nucleotide sequence ID" value="NZ_MDTU01000001.1"/>
</dbReference>
<gene>
    <name evidence="2" type="ORF">BGC07_10660</name>
</gene>
<accession>A0ABX3A3T4</accession>
<reference evidence="2 3" key="1">
    <citation type="submission" date="2016-08" db="EMBL/GenBank/DDBJ databases">
        <title>Draft genome sequence of Candidatus Piscirickettsia litoralis, from seawater.</title>
        <authorList>
            <person name="Wan X."/>
            <person name="Lee A.J."/>
            <person name="Hou S."/>
            <person name="Donachie S.P."/>
        </authorList>
    </citation>
    <scope>NUCLEOTIDE SEQUENCE [LARGE SCALE GENOMIC DNA]</scope>
    <source>
        <strain evidence="2 3">Y2</strain>
    </source>
</reference>
<dbReference type="Proteomes" id="UP000094329">
    <property type="component" value="Unassembled WGS sequence"/>
</dbReference>
<evidence type="ECO:0000313" key="3">
    <source>
        <dbReference type="Proteomes" id="UP000094329"/>
    </source>
</evidence>
<keyword evidence="3" id="KW-1185">Reference proteome</keyword>
<dbReference type="Pfam" id="PF07238">
    <property type="entry name" value="PilZ"/>
    <property type="match status" value="1"/>
</dbReference>
<dbReference type="EMBL" id="MDTU01000001">
    <property type="protein sequence ID" value="ODN43299.1"/>
    <property type="molecule type" value="Genomic_DNA"/>
</dbReference>
<comment type="caution">
    <text evidence="2">The sequence shown here is derived from an EMBL/GenBank/DDBJ whole genome shotgun (WGS) entry which is preliminary data.</text>
</comment>
<evidence type="ECO:0000259" key="1">
    <source>
        <dbReference type="Pfam" id="PF07238"/>
    </source>
</evidence>
<name>A0ABX3A3T4_9GAMM</name>
<sequence>MIELCCHSVAKLRAVYLPFIQKGGLFIRMTDVAAMGTKVELKLSLPDQSIAMVTGHVVWRVPIATEVFAETGVGVQLTCLAGLEIAEKIKMLLN</sequence>
<organism evidence="2 3">
    <name type="scientific">Piscirickettsia litoralis</name>
    <dbReference type="NCBI Taxonomy" id="1891921"/>
    <lineage>
        <taxon>Bacteria</taxon>
        <taxon>Pseudomonadati</taxon>
        <taxon>Pseudomonadota</taxon>
        <taxon>Gammaproteobacteria</taxon>
        <taxon>Thiotrichales</taxon>
        <taxon>Piscirickettsiaceae</taxon>
        <taxon>Piscirickettsia</taxon>
    </lineage>
</organism>
<feature type="domain" description="PilZ" evidence="1">
    <location>
        <begin position="15"/>
        <end position="77"/>
    </location>
</feature>
<protein>
    <submittedName>
        <fullName evidence="2">Pilus assembly protein PilZ</fullName>
    </submittedName>
</protein>
<dbReference type="InterPro" id="IPR009875">
    <property type="entry name" value="PilZ_domain"/>
</dbReference>
<proteinExistence type="predicted"/>
<evidence type="ECO:0000313" key="2">
    <source>
        <dbReference type="EMBL" id="ODN43299.1"/>
    </source>
</evidence>